<feature type="compositionally biased region" description="Polar residues" evidence="9">
    <location>
        <begin position="16"/>
        <end position="25"/>
    </location>
</feature>
<feature type="region of interest" description="Disordered" evidence="9">
    <location>
        <begin position="335"/>
        <end position="363"/>
    </location>
</feature>
<evidence type="ECO:0000256" key="1">
    <source>
        <dbReference type="ARBA" id="ARBA00008343"/>
    </source>
</evidence>
<sequence length="416" mass="46290">MAPTSSASTRLGGVRSTRSTYNSRVTLYEPLSTTTTTTTTTATSTSTPVKRRSTRSSPIKHEDQAYQESQQQEEEEEEEEEEESKLKKKIKKEPSPRKPTPFVVKLHKAHPEPKRWREAYEIIRKQRKRIVAPVDTMGCEQGGRERGTAPPSDKDNRLSILVSLMLSSQTKDPVTHQAVKNLREQLPNGLCLESLLFATPEQIDAAICKVGFHNIKTANLKKLAIRLDEMHGGDVPSDLTHLLAINGVGPKMAILYLQAIGINAGIGVDVHVHRISNRLGWHKPATNTPEQTRLNLESWLPKEEHPKINLQICKPVGPRCDLCDVAKVPRLCPSKRSVVPPSPRKTPKKVEGEEEVELPPLPDLPKVEVEIDTEVEVKEIFDDAGGIATTTKVVVEDSEFKAKLEPGESPKKPLAW</sequence>
<dbReference type="GO" id="GO:0000703">
    <property type="term" value="F:oxidized pyrimidine nucleobase lesion DNA N-glycosylase activity"/>
    <property type="evidence" value="ECO:0007669"/>
    <property type="project" value="UniProtKB-ARBA"/>
</dbReference>
<dbReference type="InterPro" id="IPR003265">
    <property type="entry name" value="HhH-GPD_domain"/>
</dbReference>
<accession>A0A238FBV5</accession>
<dbReference type="PANTHER" id="PTHR43286:SF1">
    <property type="entry name" value="ENDONUCLEASE III-LIKE PROTEIN 1"/>
    <property type="match status" value="1"/>
</dbReference>
<evidence type="ECO:0000256" key="4">
    <source>
        <dbReference type="ARBA" id="ARBA00022801"/>
    </source>
</evidence>
<dbReference type="EC" id="4.2.99.18" evidence="2"/>
<dbReference type="Pfam" id="PF00730">
    <property type="entry name" value="HhH-GPD"/>
    <property type="match status" value="1"/>
</dbReference>
<evidence type="ECO:0000313" key="12">
    <source>
        <dbReference type="Proteomes" id="UP000198372"/>
    </source>
</evidence>
<dbReference type="FunFam" id="1.10.340.30:FF:000001">
    <property type="entry name" value="Endonuclease III"/>
    <property type="match status" value="1"/>
</dbReference>
<dbReference type="CDD" id="cd00056">
    <property type="entry name" value="ENDO3c"/>
    <property type="match status" value="1"/>
</dbReference>
<proteinExistence type="inferred from homology"/>
<dbReference type="Gene3D" id="1.10.1670.10">
    <property type="entry name" value="Helix-hairpin-Helix base-excision DNA repair enzymes (C-terminal)"/>
    <property type="match status" value="1"/>
</dbReference>
<dbReference type="GO" id="GO:0140078">
    <property type="term" value="F:class I DNA-(apurinic or apyrimidinic site) endonuclease activity"/>
    <property type="evidence" value="ECO:0007669"/>
    <property type="project" value="UniProtKB-EC"/>
</dbReference>
<keyword evidence="3" id="KW-0227">DNA damage</keyword>
<dbReference type="SMART" id="SM00478">
    <property type="entry name" value="ENDO3c"/>
    <property type="match status" value="1"/>
</dbReference>
<dbReference type="EMBL" id="FMSP01000004">
    <property type="protein sequence ID" value="SCV69483.1"/>
    <property type="molecule type" value="Genomic_DNA"/>
</dbReference>
<comment type="catalytic activity">
    <reaction evidence="8">
        <text>2'-deoxyribonucleotide-(2'-deoxyribose 5'-phosphate)-2'-deoxyribonucleotide-DNA = a 3'-end 2'-deoxyribonucleotide-(2,3-dehydro-2,3-deoxyribose 5'-phosphate)-DNA + a 5'-end 5'-phospho-2'-deoxyribonucleoside-DNA + H(+)</text>
        <dbReference type="Rhea" id="RHEA:66592"/>
        <dbReference type="Rhea" id="RHEA-COMP:13180"/>
        <dbReference type="Rhea" id="RHEA-COMP:16897"/>
        <dbReference type="Rhea" id="RHEA-COMP:17067"/>
        <dbReference type="ChEBI" id="CHEBI:15378"/>
        <dbReference type="ChEBI" id="CHEBI:136412"/>
        <dbReference type="ChEBI" id="CHEBI:157695"/>
        <dbReference type="ChEBI" id="CHEBI:167181"/>
        <dbReference type="EC" id="4.2.99.18"/>
    </reaction>
</comment>
<evidence type="ECO:0000256" key="2">
    <source>
        <dbReference type="ARBA" id="ARBA00012720"/>
    </source>
</evidence>
<evidence type="ECO:0000313" key="11">
    <source>
        <dbReference type="EMBL" id="SCV69483.1"/>
    </source>
</evidence>
<evidence type="ECO:0000256" key="8">
    <source>
        <dbReference type="ARBA" id="ARBA00044632"/>
    </source>
</evidence>
<feature type="domain" description="HhH-GPD" evidence="10">
    <location>
        <begin position="166"/>
        <end position="315"/>
    </location>
</feature>
<organism evidence="11 12">
    <name type="scientific">Microbotryum intermedium</name>
    <dbReference type="NCBI Taxonomy" id="269621"/>
    <lineage>
        <taxon>Eukaryota</taxon>
        <taxon>Fungi</taxon>
        <taxon>Dikarya</taxon>
        <taxon>Basidiomycota</taxon>
        <taxon>Pucciniomycotina</taxon>
        <taxon>Microbotryomycetes</taxon>
        <taxon>Microbotryales</taxon>
        <taxon>Microbotryaceae</taxon>
        <taxon>Microbotryum</taxon>
    </lineage>
</organism>
<gene>
    <name evidence="11" type="ORF">BQ2448_2503</name>
</gene>
<dbReference type="Proteomes" id="UP000198372">
    <property type="component" value="Unassembled WGS sequence"/>
</dbReference>
<dbReference type="STRING" id="269621.A0A238FBV5"/>
<reference evidence="12" key="1">
    <citation type="submission" date="2016-09" db="EMBL/GenBank/DDBJ databases">
        <authorList>
            <person name="Jeantristanb JTB J.-T."/>
            <person name="Ricardo R."/>
        </authorList>
    </citation>
    <scope>NUCLEOTIDE SEQUENCE [LARGE SCALE GENOMIC DNA]</scope>
</reference>
<comment type="similarity">
    <text evidence="1">Belongs to the Nth/MutY family.</text>
</comment>
<keyword evidence="6" id="KW-0456">Lyase</keyword>
<dbReference type="OrthoDB" id="2099276at2759"/>
<dbReference type="InterPro" id="IPR023170">
    <property type="entry name" value="HhH_base_excis_C"/>
</dbReference>
<feature type="region of interest" description="Disordered" evidence="9">
    <location>
        <begin position="1"/>
        <end position="103"/>
    </location>
</feature>
<dbReference type="Gene3D" id="1.10.340.30">
    <property type="entry name" value="Hypothetical protein, domain 2"/>
    <property type="match status" value="1"/>
</dbReference>
<evidence type="ECO:0000259" key="10">
    <source>
        <dbReference type="SMART" id="SM00478"/>
    </source>
</evidence>
<dbReference type="PANTHER" id="PTHR43286">
    <property type="entry name" value="ENDONUCLEASE III-LIKE PROTEIN 1"/>
    <property type="match status" value="1"/>
</dbReference>
<evidence type="ECO:0000256" key="3">
    <source>
        <dbReference type="ARBA" id="ARBA00022763"/>
    </source>
</evidence>
<keyword evidence="12" id="KW-1185">Reference proteome</keyword>
<dbReference type="GO" id="GO:0005634">
    <property type="term" value="C:nucleus"/>
    <property type="evidence" value="ECO:0007669"/>
    <property type="project" value="TreeGrafter"/>
</dbReference>
<protein>
    <recommendedName>
        <fullName evidence="2">DNA-(apurinic or apyrimidinic site) lyase</fullName>
        <ecNumber evidence="2">4.2.99.18</ecNumber>
    </recommendedName>
</protein>
<dbReference type="InterPro" id="IPR011257">
    <property type="entry name" value="DNA_glycosylase"/>
</dbReference>
<dbReference type="GO" id="GO:0006289">
    <property type="term" value="P:nucleotide-excision repair"/>
    <property type="evidence" value="ECO:0007669"/>
    <property type="project" value="TreeGrafter"/>
</dbReference>
<evidence type="ECO:0000256" key="6">
    <source>
        <dbReference type="ARBA" id="ARBA00023239"/>
    </source>
</evidence>
<evidence type="ECO:0000256" key="9">
    <source>
        <dbReference type="SAM" id="MobiDB-lite"/>
    </source>
</evidence>
<feature type="compositionally biased region" description="Low complexity" evidence="9">
    <location>
        <begin position="32"/>
        <end position="47"/>
    </location>
</feature>
<evidence type="ECO:0000256" key="7">
    <source>
        <dbReference type="ARBA" id="ARBA00023295"/>
    </source>
</evidence>
<keyword evidence="7" id="KW-0326">Glycosidase</keyword>
<keyword evidence="4" id="KW-0378">Hydrolase</keyword>
<dbReference type="SUPFAM" id="SSF48150">
    <property type="entry name" value="DNA-glycosylase"/>
    <property type="match status" value="1"/>
</dbReference>
<keyword evidence="5" id="KW-0234">DNA repair</keyword>
<dbReference type="AlphaFoldDB" id="A0A238FBV5"/>
<feature type="compositionally biased region" description="Acidic residues" evidence="9">
    <location>
        <begin position="71"/>
        <end position="83"/>
    </location>
</feature>
<name>A0A238FBV5_9BASI</name>
<dbReference type="GO" id="GO:0006285">
    <property type="term" value="P:base-excision repair, AP site formation"/>
    <property type="evidence" value="ECO:0007669"/>
    <property type="project" value="UniProtKB-ARBA"/>
</dbReference>
<evidence type="ECO:0000256" key="5">
    <source>
        <dbReference type="ARBA" id="ARBA00023204"/>
    </source>
</evidence>